<evidence type="ECO:0000256" key="4">
    <source>
        <dbReference type="ARBA" id="ARBA00022741"/>
    </source>
</evidence>
<organism evidence="14 15">
    <name type="scientific">Bacterioplanes sanyensis</name>
    <dbReference type="NCBI Taxonomy" id="1249553"/>
    <lineage>
        <taxon>Bacteria</taxon>
        <taxon>Pseudomonadati</taxon>
        <taxon>Pseudomonadota</taxon>
        <taxon>Gammaproteobacteria</taxon>
        <taxon>Oceanospirillales</taxon>
        <taxon>Oceanospirillaceae</taxon>
        <taxon>Bacterioplanes</taxon>
    </lineage>
</organism>
<evidence type="ECO:0000259" key="11">
    <source>
        <dbReference type="Pfam" id="PF00749"/>
    </source>
</evidence>
<feature type="binding site" evidence="9">
    <location>
        <position position="67"/>
    </location>
    <ligand>
        <name>L-glutamine</name>
        <dbReference type="ChEBI" id="CHEBI:58359"/>
    </ligand>
</feature>
<dbReference type="GO" id="GO:0006424">
    <property type="term" value="P:glutamyl-tRNA aminoacylation"/>
    <property type="evidence" value="ECO:0007669"/>
    <property type="project" value="UniProtKB-UniRule"/>
</dbReference>
<dbReference type="InterPro" id="IPR011035">
    <property type="entry name" value="Ribosomal_bL25/Gln-tRNA_synth"/>
</dbReference>
<comment type="subcellular location">
    <subcellularLocation>
        <location evidence="9">Cytoplasm</location>
    </subcellularLocation>
</comment>
<evidence type="ECO:0000256" key="6">
    <source>
        <dbReference type="ARBA" id="ARBA00022917"/>
    </source>
</evidence>
<dbReference type="SUPFAM" id="SSF50715">
    <property type="entry name" value="Ribosomal protein L25-like"/>
    <property type="match status" value="1"/>
</dbReference>
<feature type="binding site" evidence="9">
    <location>
        <begin position="35"/>
        <end position="37"/>
    </location>
    <ligand>
        <name>ATP</name>
        <dbReference type="ChEBI" id="CHEBI:30616"/>
    </ligand>
</feature>
<dbReference type="Pfam" id="PF00749">
    <property type="entry name" value="tRNA-synt_1c"/>
    <property type="match status" value="1"/>
</dbReference>
<keyword evidence="15" id="KW-1185">Reference proteome</keyword>
<evidence type="ECO:0000313" key="14">
    <source>
        <dbReference type="EMBL" id="ASP39975.1"/>
    </source>
</evidence>
<dbReference type="InterPro" id="IPR020056">
    <property type="entry name" value="Rbsml_bL25/Gln-tRNA_synth_N"/>
</dbReference>
<evidence type="ECO:0000256" key="7">
    <source>
        <dbReference type="ARBA" id="ARBA00023146"/>
    </source>
</evidence>
<dbReference type="InterPro" id="IPR049437">
    <property type="entry name" value="tRNA-synt_1c_C2"/>
</dbReference>
<dbReference type="InterPro" id="IPR050132">
    <property type="entry name" value="Gln/Glu-tRNA_Ligase"/>
</dbReference>
<dbReference type="GO" id="GO:0005524">
    <property type="term" value="F:ATP binding"/>
    <property type="evidence" value="ECO:0007669"/>
    <property type="project" value="UniProtKB-UniRule"/>
</dbReference>
<evidence type="ECO:0000256" key="3">
    <source>
        <dbReference type="ARBA" id="ARBA00022598"/>
    </source>
</evidence>
<dbReference type="InterPro" id="IPR004514">
    <property type="entry name" value="Gln-tRNA-synth"/>
</dbReference>
<reference evidence="14 15" key="1">
    <citation type="submission" date="2017-07" db="EMBL/GenBank/DDBJ databases">
        <title>Annotated genome sequence of Bacterioplanes sanyensis isolated from Red Sea.</title>
        <authorList>
            <person name="Rehman Z.U."/>
        </authorList>
    </citation>
    <scope>NUCLEOTIDE SEQUENCE [LARGE SCALE GENOMIC DNA]</scope>
    <source>
        <strain evidence="14 15">NV9</strain>
    </source>
</reference>
<protein>
    <recommendedName>
        <fullName evidence="9">Glutamine--tRNA ligase</fullName>
        <ecNumber evidence="9">6.1.1.18</ecNumber>
    </recommendedName>
    <alternativeName>
        <fullName evidence="9">Glutaminyl-tRNA synthetase</fullName>
        <shortName evidence="9">GlnRS</shortName>
    </alternativeName>
</protein>
<dbReference type="OrthoDB" id="9801560at2"/>
<proteinExistence type="inferred from homology"/>
<dbReference type="InterPro" id="IPR022861">
    <property type="entry name" value="Gln_tRNA_ligase_bac"/>
</dbReference>
<evidence type="ECO:0000259" key="13">
    <source>
        <dbReference type="Pfam" id="PF20974"/>
    </source>
</evidence>
<keyword evidence="2 9" id="KW-0963">Cytoplasm</keyword>
<dbReference type="InterPro" id="IPR014729">
    <property type="entry name" value="Rossmann-like_a/b/a_fold"/>
</dbReference>
<dbReference type="EC" id="6.1.1.18" evidence="9"/>
<evidence type="ECO:0000256" key="9">
    <source>
        <dbReference type="HAMAP-Rule" id="MF_00126"/>
    </source>
</evidence>
<gene>
    <name evidence="9" type="primary">glnS</name>
    <name evidence="14" type="ORF">CHH28_15415</name>
</gene>
<comment type="catalytic activity">
    <reaction evidence="8 9">
        <text>tRNA(Gln) + L-glutamine + ATP = L-glutaminyl-tRNA(Gln) + AMP + diphosphate</text>
        <dbReference type="Rhea" id="RHEA:20121"/>
        <dbReference type="Rhea" id="RHEA-COMP:9662"/>
        <dbReference type="Rhea" id="RHEA-COMP:9681"/>
        <dbReference type="ChEBI" id="CHEBI:30616"/>
        <dbReference type="ChEBI" id="CHEBI:33019"/>
        <dbReference type="ChEBI" id="CHEBI:58359"/>
        <dbReference type="ChEBI" id="CHEBI:78442"/>
        <dbReference type="ChEBI" id="CHEBI:78521"/>
        <dbReference type="ChEBI" id="CHEBI:456215"/>
        <dbReference type="EC" id="6.1.1.18"/>
    </reaction>
</comment>
<feature type="binding site" evidence="9">
    <location>
        <begin position="261"/>
        <end position="262"/>
    </location>
    <ligand>
        <name>ATP</name>
        <dbReference type="ChEBI" id="CHEBI:30616"/>
    </ligand>
</feature>
<dbReference type="KEGG" id="bsan:CHH28_15415"/>
<dbReference type="Pfam" id="PF03950">
    <property type="entry name" value="tRNA-synt_1c_C"/>
    <property type="match status" value="1"/>
</dbReference>
<keyword evidence="4 9" id="KW-0547">Nucleotide-binding</keyword>
<keyword evidence="3 9" id="KW-0436">Ligase</keyword>
<feature type="domain" description="Glutamyl/glutaminyl-tRNA synthetase class Ib catalytic" evidence="11">
    <location>
        <begin position="27"/>
        <end position="331"/>
    </location>
</feature>
<feature type="short sequence motif" description="'KMSKS' region" evidence="9">
    <location>
        <begin position="268"/>
        <end position="272"/>
    </location>
</feature>
<dbReference type="InterPro" id="IPR000924">
    <property type="entry name" value="Glu/Gln-tRNA-synth"/>
</dbReference>
<dbReference type="InterPro" id="IPR001412">
    <property type="entry name" value="aa-tRNA-synth_I_CS"/>
</dbReference>
<dbReference type="GO" id="GO:0004819">
    <property type="term" value="F:glutamine-tRNA ligase activity"/>
    <property type="evidence" value="ECO:0007669"/>
    <property type="project" value="UniProtKB-UniRule"/>
</dbReference>
<comment type="similarity">
    <text evidence="1 9 10">Belongs to the class-I aminoacyl-tRNA synthetase family.</text>
</comment>
<dbReference type="NCBIfam" id="NF011291">
    <property type="entry name" value="PRK14703.1"/>
    <property type="match status" value="1"/>
</dbReference>
<dbReference type="NCBIfam" id="TIGR00440">
    <property type="entry name" value="glnS"/>
    <property type="match status" value="1"/>
</dbReference>
<evidence type="ECO:0000256" key="5">
    <source>
        <dbReference type="ARBA" id="ARBA00022840"/>
    </source>
</evidence>
<keyword evidence="5 9" id="KW-0067">ATP-binding</keyword>
<dbReference type="HAMAP" id="MF_00126">
    <property type="entry name" value="Gln_tRNA_synth"/>
    <property type="match status" value="1"/>
</dbReference>
<dbReference type="EMBL" id="CP022530">
    <property type="protein sequence ID" value="ASP39975.1"/>
    <property type="molecule type" value="Genomic_DNA"/>
</dbReference>
<dbReference type="SUPFAM" id="SSF52374">
    <property type="entry name" value="Nucleotidylyl transferase"/>
    <property type="match status" value="1"/>
</dbReference>
<keyword evidence="7 9" id="KW-0030">Aminoacyl-tRNA synthetase</keyword>
<dbReference type="Proteomes" id="UP000202440">
    <property type="component" value="Chromosome"/>
</dbReference>
<name>A0A222FLS9_9GAMM</name>
<dbReference type="Gene3D" id="2.40.240.10">
    <property type="entry name" value="Ribosomal Protein L25, Chain P"/>
    <property type="match status" value="2"/>
</dbReference>
<feature type="domain" description="tRNA synthetases class I (E and Q) anti-codon binding" evidence="13">
    <location>
        <begin position="457"/>
        <end position="530"/>
    </location>
</feature>
<feature type="binding site" evidence="9">
    <location>
        <position position="231"/>
    </location>
    <ligand>
        <name>ATP</name>
        <dbReference type="ChEBI" id="CHEBI:30616"/>
    </ligand>
</feature>
<evidence type="ECO:0000256" key="10">
    <source>
        <dbReference type="RuleBase" id="RU363037"/>
    </source>
</evidence>
<dbReference type="RefSeq" id="WP_094061149.1">
    <property type="nucleotide sequence ID" value="NZ_CP022530.1"/>
</dbReference>
<evidence type="ECO:0000256" key="8">
    <source>
        <dbReference type="ARBA" id="ARBA00048270"/>
    </source>
</evidence>
<evidence type="ECO:0000256" key="2">
    <source>
        <dbReference type="ARBA" id="ARBA00022490"/>
    </source>
</evidence>
<comment type="subunit">
    <text evidence="9">Monomer.</text>
</comment>
<dbReference type="PANTHER" id="PTHR43097:SF5">
    <property type="entry name" value="GLUTAMATE--TRNA LIGASE"/>
    <property type="match status" value="1"/>
</dbReference>
<dbReference type="GO" id="GO:0006425">
    <property type="term" value="P:glutaminyl-tRNA aminoacylation"/>
    <property type="evidence" value="ECO:0007669"/>
    <property type="project" value="UniProtKB-UniRule"/>
</dbReference>
<dbReference type="AlphaFoldDB" id="A0A222FLS9"/>
<dbReference type="FunFam" id="3.40.50.620:FF:000037">
    <property type="entry name" value="Glutamine--tRNA ligase cytoplasmic"/>
    <property type="match status" value="1"/>
</dbReference>
<dbReference type="Gene3D" id="3.40.50.620">
    <property type="entry name" value="HUPs"/>
    <property type="match status" value="1"/>
</dbReference>
<keyword evidence="6 9" id="KW-0648">Protein biosynthesis</keyword>
<dbReference type="PROSITE" id="PS00178">
    <property type="entry name" value="AA_TRNA_LIGASE_I"/>
    <property type="match status" value="1"/>
</dbReference>
<dbReference type="InterPro" id="IPR020059">
    <property type="entry name" value="Glu/Gln-tRNA-synth_Ib_codon-bd"/>
</dbReference>
<dbReference type="InterPro" id="IPR020058">
    <property type="entry name" value="Glu/Gln-tRNA-synth_Ib_cat-dom"/>
</dbReference>
<evidence type="ECO:0000313" key="15">
    <source>
        <dbReference type="Proteomes" id="UP000202440"/>
    </source>
</evidence>
<sequence length="561" mass="64151">MTDTAPTSNNFVAKIVEEDLASGKISQVVTRFPPEPNGYLHVGHAKSICLNFGLAQQFGGECYLRFDDTNPEKESQEYIDAIQDDVRWLGFQWKGDVRYSSDYFDTLYEYAVELIKAGKAYVCSLTPEQAEEYKGDFNRPGKASPYRERSVDENLDLFARMRAGEFADGEHVLRAKIDMSAGNMNLRDPILYRIRNVHHHQTGDKWCIYPTYDFTHGQSDAIEGVTHSVCTLEFEDHRPLYDWFIDNLPVPAKPRQYEFGRLNLNYTVTSKRKLKRLVDDGIVAGWDDPRMPTISGMRRRGFTPNSVRNFCQMIGVSRSDGLVDVAMLEHALRDDLNKNAPRAMAVLNPLKVVIENLPEEHLEQLSAEYHHELDLGAREMPFTREIYIDQDDFKEEYSKKFKKKFTPGKRIRLRHSYVIEAVDYDKDEQGQVTLVRAKLIENTLGQDPEDGDKPKGVVHWVSASHAVAAEVRWYERLFTSPAPDKGEGDFMDNVNTASLSVRSAMIEPALAAASNEQVYQFEREGYFVADRFDHSAEKPVFNLTIGLREDKSLTQPTSEKE</sequence>
<feature type="domain" description="Glutamyl/glutaminyl-tRNA synthetase class Ib anti-codon binding" evidence="12">
    <location>
        <begin position="340"/>
        <end position="439"/>
    </location>
</feature>
<evidence type="ECO:0000259" key="12">
    <source>
        <dbReference type="Pfam" id="PF03950"/>
    </source>
</evidence>
<feature type="binding site" evidence="9">
    <location>
        <position position="212"/>
    </location>
    <ligand>
        <name>L-glutamine</name>
        <dbReference type="ChEBI" id="CHEBI:58359"/>
    </ligand>
</feature>
<accession>A0A222FLS9</accession>
<dbReference type="PANTHER" id="PTHR43097">
    <property type="entry name" value="GLUTAMINE-TRNA LIGASE"/>
    <property type="match status" value="1"/>
</dbReference>
<evidence type="ECO:0000256" key="1">
    <source>
        <dbReference type="ARBA" id="ARBA00005594"/>
    </source>
</evidence>
<dbReference type="PRINTS" id="PR00987">
    <property type="entry name" value="TRNASYNTHGLU"/>
</dbReference>
<dbReference type="CDD" id="cd00807">
    <property type="entry name" value="GlnRS_core"/>
    <property type="match status" value="1"/>
</dbReference>
<dbReference type="GO" id="GO:0005829">
    <property type="term" value="C:cytosol"/>
    <property type="evidence" value="ECO:0007669"/>
    <property type="project" value="TreeGrafter"/>
</dbReference>
<dbReference type="Pfam" id="PF20974">
    <property type="entry name" value="tRNA-synt_1c_C2"/>
    <property type="match status" value="1"/>
</dbReference>
<comment type="caution">
    <text evidence="9">Lacks conserved residue(s) required for the propagation of feature annotation.</text>
</comment>